<feature type="compositionally biased region" description="Pro residues" evidence="1">
    <location>
        <begin position="185"/>
        <end position="199"/>
    </location>
</feature>
<reference evidence="2 3" key="1">
    <citation type="journal article" date="2022" name="bioRxiv">
        <title>Genomics of Preaxostyla Flagellates Illuminates Evolutionary Transitions and the Path Towards Mitochondrial Loss.</title>
        <authorList>
            <person name="Novak L.V.F."/>
            <person name="Treitli S.C."/>
            <person name="Pyrih J."/>
            <person name="Halakuc P."/>
            <person name="Pipaliya S.V."/>
            <person name="Vacek V."/>
            <person name="Brzon O."/>
            <person name="Soukal P."/>
            <person name="Eme L."/>
            <person name="Dacks J.B."/>
            <person name="Karnkowska A."/>
            <person name="Elias M."/>
            <person name="Hampl V."/>
        </authorList>
    </citation>
    <scope>NUCLEOTIDE SEQUENCE [LARGE SCALE GENOMIC DNA]</scope>
    <source>
        <strain evidence="2">NAU3</strain>
        <tissue evidence="2">Gut</tissue>
    </source>
</reference>
<keyword evidence="3" id="KW-1185">Reference proteome</keyword>
<evidence type="ECO:0000313" key="3">
    <source>
        <dbReference type="Proteomes" id="UP001281761"/>
    </source>
</evidence>
<organism evidence="2 3">
    <name type="scientific">Blattamonas nauphoetae</name>
    <dbReference type="NCBI Taxonomy" id="2049346"/>
    <lineage>
        <taxon>Eukaryota</taxon>
        <taxon>Metamonada</taxon>
        <taxon>Preaxostyla</taxon>
        <taxon>Oxymonadida</taxon>
        <taxon>Blattamonas</taxon>
    </lineage>
</organism>
<protein>
    <submittedName>
        <fullName evidence="2">Uncharacterized protein</fullName>
    </submittedName>
</protein>
<evidence type="ECO:0000256" key="1">
    <source>
        <dbReference type="SAM" id="MobiDB-lite"/>
    </source>
</evidence>
<evidence type="ECO:0000313" key="2">
    <source>
        <dbReference type="EMBL" id="KAK2952375.1"/>
    </source>
</evidence>
<name>A0ABQ9XQI1_9EUKA</name>
<feature type="region of interest" description="Disordered" evidence="1">
    <location>
        <begin position="167"/>
        <end position="221"/>
    </location>
</feature>
<gene>
    <name evidence="2" type="ORF">BLNAU_12637</name>
</gene>
<comment type="caution">
    <text evidence="2">The sequence shown here is derived from an EMBL/GenBank/DDBJ whole genome shotgun (WGS) entry which is preliminary data.</text>
</comment>
<sequence length="253" mass="28474">MHYSIDVYIDDINPTEPFLSVKSPLILIKLKTFQLLSIKPLSTSAPLQTKGASCHFVMKEKHLTQILSHEQLEIMLVDAKTPESAKILAQGLFPMSYILQSRPEWVSKTIVAKTLSQEIYGDIKVVGRLCTYGKKLISDFDQPLIQEFKPEERCRCGLSIPHVCDLEDSPLSDTEPTPSESSSEEPPPPSPKRTQPPKPKPVKVEKKHWIPAPAKTTPAGLTVTKNRAVTPGEMHKYRTTNQFNKFELTMNKQ</sequence>
<dbReference type="EMBL" id="JARBJD010000104">
    <property type="protein sequence ID" value="KAK2952375.1"/>
    <property type="molecule type" value="Genomic_DNA"/>
</dbReference>
<dbReference type="Proteomes" id="UP001281761">
    <property type="component" value="Unassembled WGS sequence"/>
</dbReference>
<proteinExistence type="predicted"/>
<accession>A0ABQ9XQI1</accession>